<evidence type="ECO:0000313" key="2">
    <source>
        <dbReference type="EMBL" id="MBB5638128.1"/>
    </source>
</evidence>
<sequence>MKNKTAKKRIAILGGGPGGLFMYKRLIESENKDLEIHIFERKGYLGAGMPYSPEGANDEHITNVSDNEIPEIFNSISEWVKTAPEDLLSRFKIIPEKFNEYKVLPRLFFGAYLSAQFKLLREKAKKEGILTYIHLDTEVTNLFDHPEKCEVKVETAHKNLSSFDHVIICTGHNWPKKFEGEIPGYYDSPYPPAKLAQKLNHAIAIKGSSLTAIDAIRTLARNNGKFTENTNGKLIFTLNADSPDFKIVMHSRNGLLPAVRFHLEDSHLGKNGLLSKTELSCHLKENGGFISLDFVFEKNFKEMFVEKEPEFYAQIKDMSLETFVEAMMNKREKADAFDLFKKEYEEAEKSIKKRESIYWKEMLAVLSFAMNYPAKYLSAEDMQRLQKVLMPLISIVIAFVPQRSCRDLMALHDAGLLSLLAVGDESEVVPVKAGGAEYNYTDEDNKKVSQYFQTFIDCVGQPHLSFTEFPFQGLIDHGTVSPAVLRFRSKEKGEDEIKKGNELVGKDRNGQYFMKVPGITINDSFQVTNQDGIANERIYIMAVPYIGGYNPDYSGIDFSEAASLEVMKRINYSDE</sequence>
<feature type="domain" description="FAD-dependent urate hydroxylase HpyO/Asp monooxygenase CreE-like FAD/NAD(P)-binding" evidence="1">
    <location>
        <begin position="11"/>
        <end position="172"/>
    </location>
</feature>
<accession>A0A7W8ZQD9</accession>
<dbReference type="Pfam" id="PF13454">
    <property type="entry name" value="NAD_binding_9"/>
    <property type="match status" value="1"/>
</dbReference>
<dbReference type="AlphaFoldDB" id="A0A7W8ZQD9"/>
<evidence type="ECO:0000313" key="3">
    <source>
        <dbReference type="Proteomes" id="UP000537204"/>
    </source>
</evidence>
<organism evidence="2 3">
    <name type="scientific">Pedobacter cryoconitis</name>
    <dbReference type="NCBI Taxonomy" id="188932"/>
    <lineage>
        <taxon>Bacteria</taxon>
        <taxon>Pseudomonadati</taxon>
        <taxon>Bacteroidota</taxon>
        <taxon>Sphingobacteriia</taxon>
        <taxon>Sphingobacteriales</taxon>
        <taxon>Sphingobacteriaceae</taxon>
        <taxon>Pedobacter</taxon>
    </lineage>
</organism>
<comment type="caution">
    <text evidence="2">The sequence shown here is derived from an EMBL/GenBank/DDBJ whole genome shotgun (WGS) entry which is preliminary data.</text>
</comment>
<dbReference type="SUPFAM" id="SSF51905">
    <property type="entry name" value="FAD/NAD(P)-binding domain"/>
    <property type="match status" value="1"/>
</dbReference>
<proteinExistence type="predicted"/>
<dbReference type="InterPro" id="IPR036188">
    <property type="entry name" value="FAD/NAD-bd_sf"/>
</dbReference>
<dbReference type="InterPro" id="IPR038732">
    <property type="entry name" value="HpyO/CreE_NAD-binding"/>
</dbReference>
<dbReference type="Gene3D" id="3.50.50.60">
    <property type="entry name" value="FAD/NAD(P)-binding domain"/>
    <property type="match status" value="1"/>
</dbReference>
<dbReference type="InterPro" id="IPR052189">
    <property type="entry name" value="L-asp_N-monooxygenase_NS-form"/>
</dbReference>
<dbReference type="RefSeq" id="WP_183883969.1">
    <property type="nucleotide sequence ID" value="NZ_JACHCE010000007.1"/>
</dbReference>
<reference evidence="2 3" key="1">
    <citation type="submission" date="2020-08" db="EMBL/GenBank/DDBJ databases">
        <title>Genomic Encyclopedia of Type Strains, Phase IV (KMG-V): Genome sequencing to study the core and pangenomes of soil and plant-associated prokaryotes.</title>
        <authorList>
            <person name="Whitman W."/>
        </authorList>
    </citation>
    <scope>NUCLEOTIDE SEQUENCE [LARGE SCALE GENOMIC DNA]</scope>
    <source>
        <strain evidence="2 3">S3M1</strain>
    </source>
</reference>
<dbReference type="PANTHER" id="PTHR40254">
    <property type="entry name" value="BLR0577 PROTEIN"/>
    <property type="match status" value="1"/>
</dbReference>
<dbReference type="PANTHER" id="PTHR40254:SF1">
    <property type="entry name" value="BLR0577 PROTEIN"/>
    <property type="match status" value="1"/>
</dbReference>
<name>A0A7W8ZQD9_9SPHI</name>
<protein>
    <submittedName>
        <fullName evidence="2">Putative NAD(P)/FAD-binding protein YdhS</fullName>
    </submittedName>
</protein>
<gene>
    <name evidence="2" type="ORF">HDE68_004054</name>
</gene>
<dbReference type="Proteomes" id="UP000537204">
    <property type="component" value="Unassembled WGS sequence"/>
</dbReference>
<dbReference type="EMBL" id="JACHCE010000007">
    <property type="protein sequence ID" value="MBB5638128.1"/>
    <property type="molecule type" value="Genomic_DNA"/>
</dbReference>
<evidence type="ECO:0000259" key="1">
    <source>
        <dbReference type="Pfam" id="PF13454"/>
    </source>
</evidence>